<proteinExistence type="predicted"/>
<feature type="region of interest" description="Disordered" evidence="1">
    <location>
        <begin position="1"/>
        <end position="33"/>
    </location>
</feature>
<feature type="region of interest" description="Disordered" evidence="1">
    <location>
        <begin position="167"/>
        <end position="186"/>
    </location>
</feature>
<evidence type="ECO:0000313" key="3">
    <source>
        <dbReference type="Proteomes" id="UP001396898"/>
    </source>
</evidence>
<dbReference type="EMBL" id="JAQQWI010000016">
    <property type="protein sequence ID" value="KAK8009018.1"/>
    <property type="molecule type" value="Genomic_DNA"/>
</dbReference>
<keyword evidence="3" id="KW-1185">Reference proteome</keyword>
<name>A0ABR1RFM8_9PEZI</name>
<accession>A0ABR1RFM8</accession>
<comment type="caution">
    <text evidence="2">The sequence shown here is derived from an EMBL/GenBank/DDBJ whole genome shotgun (WGS) entry which is preliminary data.</text>
</comment>
<evidence type="ECO:0000313" key="2">
    <source>
        <dbReference type="EMBL" id="KAK8009018.1"/>
    </source>
</evidence>
<evidence type="ECO:0000256" key="1">
    <source>
        <dbReference type="SAM" id="MobiDB-lite"/>
    </source>
</evidence>
<organism evidence="2 3">
    <name type="scientific">Apiospora marii</name>
    <dbReference type="NCBI Taxonomy" id="335849"/>
    <lineage>
        <taxon>Eukaryota</taxon>
        <taxon>Fungi</taxon>
        <taxon>Dikarya</taxon>
        <taxon>Ascomycota</taxon>
        <taxon>Pezizomycotina</taxon>
        <taxon>Sordariomycetes</taxon>
        <taxon>Xylariomycetidae</taxon>
        <taxon>Amphisphaeriales</taxon>
        <taxon>Apiosporaceae</taxon>
        <taxon>Apiospora</taxon>
    </lineage>
</organism>
<evidence type="ECO:0008006" key="4">
    <source>
        <dbReference type="Google" id="ProtNLM"/>
    </source>
</evidence>
<reference evidence="2 3" key="1">
    <citation type="submission" date="2023-01" db="EMBL/GenBank/DDBJ databases">
        <title>Analysis of 21 Apiospora genomes using comparative genomics revels a genus with tremendous synthesis potential of carbohydrate active enzymes and secondary metabolites.</title>
        <authorList>
            <person name="Sorensen T."/>
        </authorList>
    </citation>
    <scope>NUCLEOTIDE SEQUENCE [LARGE SCALE GENOMIC DNA]</scope>
    <source>
        <strain evidence="2 3">CBS 20057</strain>
    </source>
</reference>
<protein>
    <recommendedName>
        <fullName evidence="4">Stc1 domain-containing protein</fullName>
    </recommendedName>
</protein>
<gene>
    <name evidence="2" type="ORF">PG991_011569</name>
</gene>
<sequence>MAKGATLVPNPSTKRQKPRKSTGPVDQQGQSQTQATKQHLFGRLLEAERDCNDKFACWNCLTLKRFYEFESEQAIKVRRMDLPECPVEQLRRVCIECGIDIGLYRAGHVLKRNEGADCWICDCPSAHKRDGSLAGTESYQCHDCGMTQCFSTPAANQNRQDDVVPIYPLPPQRRPRSNNRFTPVADIDARPSPAQVRKTSIPYLLCPTSTPVLLSPPYQHSELVVRLATTTDRKQAGCPESEESEQGVWSPM</sequence>
<feature type="region of interest" description="Disordered" evidence="1">
    <location>
        <begin position="232"/>
        <end position="252"/>
    </location>
</feature>
<dbReference type="Proteomes" id="UP001396898">
    <property type="component" value="Unassembled WGS sequence"/>
</dbReference>